<dbReference type="Pfam" id="PF07672">
    <property type="entry name" value="MFS_Mycoplasma"/>
    <property type="match status" value="1"/>
</dbReference>
<feature type="transmembrane region" description="Helical" evidence="7">
    <location>
        <begin position="392"/>
        <end position="418"/>
    </location>
</feature>
<feature type="transmembrane region" description="Helical" evidence="7">
    <location>
        <begin position="314"/>
        <end position="338"/>
    </location>
</feature>
<evidence type="ECO:0000256" key="1">
    <source>
        <dbReference type="ARBA" id="ARBA00004651"/>
    </source>
</evidence>
<dbReference type="InterPro" id="IPR054938">
    <property type="entry name" value="Hexose_phos_transporter"/>
</dbReference>
<sequence length="520" mass="57409">MNNKIKEWSQKNKVLYGFILWSFISFAYMLFIANWGFSVTLAGEGVKDSVVNAGFLGYFGIQKDANFQLISQIANWSITLGRGIGSVLVALLLAKFAHKYTTIIAIAMTLVGIPAAFMPATGYGYALFLVLRTIMAIGGTTLIILTQPVVANFFGPKQKSVVSQFGIWFYPLGTIISIVPVLVVTNSDAVREQWKLIVTLLAALNIIPLLLFIFIGTQFDVKENEPRVKVNGWSILGSYVKKKQTYAWVLLYGGWLCIAVFLTSLTLPIFNGLSKAGGIFNKYIFGWQVAFLSAVFVGPISLGLWSRKQAKRRWFIATAIASAIVLFTLSTLTFVFGVAKYGVNDNKSMFGFSAAMFIILGFLTGLCIWGIQGVMLNLPHEYKESDPKTIGWMFSLIWGFGYVFFTLVLILISGISLIPALQKNQLTLTAIQFVLIVLSTAIAFIGILMLKEPHPEYPMFPCKKVEQAKVEAKVEPVKVEEVKVEEPVVKEVKPKTAAKSTKPKSTTAKTTKPKTASKSK</sequence>
<evidence type="ECO:0000256" key="6">
    <source>
        <dbReference type="SAM" id="MobiDB-lite"/>
    </source>
</evidence>
<dbReference type="AlphaFoldDB" id="S6G6Y0"/>
<proteinExistence type="predicted"/>
<comment type="subcellular location">
    <subcellularLocation>
        <location evidence="1">Cell membrane</location>
        <topology evidence="1">Multi-pass membrane protein</topology>
    </subcellularLocation>
</comment>
<feature type="transmembrane region" description="Helical" evidence="7">
    <location>
        <begin position="73"/>
        <end position="93"/>
    </location>
</feature>
<organism evidence="8 9">
    <name type="scientific">Mycoplasma yeatsii 13926</name>
    <dbReference type="NCBI Taxonomy" id="1188240"/>
    <lineage>
        <taxon>Bacteria</taxon>
        <taxon>Bacillati</taxon>
        <taxon>Mycoplasmatota</taxon>
        <taxon>Mollicutes</taxon>
        <taxon>Mycoplasmataceae</taxon>
        <taxon>Mycoplasma</taxon>
    </lineage>
</organism>
<dbReference type="PATRIC" id="fig|1188240.3.peg.379"/>
<name>S6G6Y0_9MOLU</name>
<evidence type="ECO:0000256" key="3">
    <source>
        <dbReference type="ARBA" id="ARBA00022692"/>
    </source>
</evidence>
<dbReference type="EMBL" id="AORK01000014">
    <property type="protein sequence ID" value="EOA07308.1"/>
    <property type="molecule type" value="Genomic_DNA"/>
</dbReference>
<dbReference type="Proteomes" id="UP000015348">
    <property type="component" value="Unassembled WGS sequence"/>
</dbReference>
<feature type="transmembrane region" description="Helical" evidence="7">
    <location>
        <begin position="100"/>
        <end position="117"/>
    </location>
</feature>
<feature type="transmembrane region" description="Helical" evidence="7">
    <location>
        <begin position="196"/>
        <end position="217"/>
    </location>
</feature>
<gene>
    <name evidence="8" type="primary">uhpT</name>
    <name evidence="8" type="ORF">MYEA_3730</name>
</gene>
<feature type="transmembrane region" description="Helical" evidence="7">
    <location>
        <begin position="430"/>
        <end position="450"/>
    </location>
</feature>
<feature type="transmembrane region" description="Helical" evidence="7">
    <location>
        <begin position="283"/>
        <end position="302"/>
    </location>
</feature>
<dbReference type="InterPro" id="IPR036259">
    <property type="entry name" value="MFS_trans_sf"/>
</dbReference>
<evidence type="ECO:0000313" key="9">
    <source>
        <dbReference type="Proteomes" id="UP000015348"/>
    </source>
</evidence>
<feature type="transmembrane region" description="Helical" evidence="7">
    <location>
        <begin position="246"/>
        <end position="271"/>
    </location>
</feature>
<reference evidence="8 9" key="1">
    <citation type="journal article" date="2013" name="Genome Announc.">
        <title>Draft Genome Sequences of Mycoplasma auris and Mycoplasma yeatsii, Two Species of the Ear Canal of Caprinae.</title>
        <authorList>
            <person name="Dordet-Frisoni E."/>
            <person name="Baranowski E."/>
            <person name="Barre A."/>
            <person name="Blanchard A."/>
            <person name="Breton M."/>
            <person name="Couture C."/>
            <person name="Dupuy V."/>
            <person name="Gaurivaud P."/>
            <person name="Jacob D."/>
            <person name="Lemaitre C."/>
            <person name="Manso-Silvan L."/>
            <person name="Nikolski M."/>
            <person name="Nouvel L.X."/>
            <person name="Poumarat F."/>
            <person name="Sirand-Pugnet P."/>
            <person name="Thebault P."/>
            <person name="Theil S."/>
            <person name="Thiaucourt F."/>
            <person name="Citti C."/>
            <person name="Tardy F."/>
        </authorList>
    </citation>
    <scope>NUCLEOTIDE SEQUENCE [LARGE SCALE GENOMIC DNA]</scope>
    <source>
        <strain evidence="8 9">13926</strain>
    </source>
</reference>
<feature type="region of interest" description="Disordered" evidence="6">
    <location>
        <begin position="493"/>
        <end position="520"/>
    </location>
</feature>
<evidence type="ECO:0000313" key="8">
    <source>
        <dbReference type="EMBL" id="EOA07308.1"/>
    </source>
</evidence>
<keyword evidence="5 7" id="KW-0472">Membrane</keyword>
<evidence type="ECO:0000256" key="7">
    <source>
        <dbReference type="SAM" id="Phobius"/>
    </source>
</evidence>
<dbReference type="Gene3D" id="1.20.1250.20">
    <property type="entry name" value="MFS general substrate transporter like domains"/>
    <property type="match status" value="2"/>
</dbReference>
<protein>
    <submittedName>
        <fullName evidence="8">Hexosephosphate transport protein</fullName>
    </submittedName>
</protein>
<dbReference type="GO" id="GO:0005886">
    <property type="term" value="C:plasma membrane"/>
    <property type="evidence" value="ECO:0007669"/>
    <property type="project" value="UniProtKB-SubCell"/>
</dbReference>
<dbReference type="RefSeq" id="WP_004428486.1">
    <property type="nucleotide sequence ID" value="NZ_AORK01000014.1"/>
</dbReference>
<evidence type="ECO:0000256" key="2">
    <source>
        <dbReference type="ARBA" id="ARBA00022475"/>
    </source>
</evidence>
<dbReference type="InterPro" id="IPR011699">
    <property type="entry name" value="MFS_Mycoplasma"/>
</dbReference>
<comment type="caution">
    <text evidence="8">The sequence shown here is derived from an EMBL/GenBank/DDBJ whole genome shotgun (WGS) entry which is preliminary data.</text>
</comment>
<accession>S6G6Y0</accession>
<feature type="transmembrane region" description="Helical" evidence="7">
    <location>
        <begin position="14"/>
        <end position="37"/>
    </location>
</feature>
<feature type="compositionally biased region" description="Low complexity" evidence="6">
    <location>
        <begin position="495"/>
        <end position="510"/>
    </location>
</feature>
<evidence type="ECO:0000256" key="4">
    <source>
        <dbReference type="ARBA" id="ARBA00022989"/>
    </source>
</evidence>
<feature type="transmembrane region" description="Helical" evidence="7">
    <location>
        <begin position="123"/>
        <end position="145"/>
    </location>
</feature>
<dbReference type="SUPFAM" id="SSF103473">
    <property type="entry name" value="MFS general substrate transporter"/>
    <property type="match status" value="1"/>
</dbReference>
<dbReference type="NCBIfam" id="NF043062">
    <property type="entry name" value="MMSYN1_0881"/>
    <property type="match status" value="1"/>
</dbReference>
<evidence type="ECO:0000256" key="5">
    <source>
        <dbReference type="ARBA" id="ARBA00023136"/>
    </source>
</evidence>
<feature type="transmembrane region" description="Helical" evidence="7">
    <location>
        <begin position="165"/>
        <end position="184"/>
    </location>
</feature>
<keyword evidence="4 7" id="KW-1133">Transmembrane helix</keyword>
<feature type="transmembrane region" description="Helical" evidence="7">
    <location>
        <begin position="350"/>
        <end position="371"/>
    </location>
</feature>
<dbReference type="eggNOG" id="COG2814">
    <property type="taxonomic scope" value="Bacteria"/>
</dbReference>
<keyword evidence="2" id="KW-1003">Cell membrane</keyword>
<feature type="compositionally biased region" description="Basic residues" evidence="6">
    <location>
        <begin position="511"/>
        <end position="520"/>
    </location>
</feature>
<keyword evidence="3 7" id="KW-0812">Transmembrane</keyword>